<organism evidence="2 3">
    <name type="scientific">Cellulomonas gelida</name>
    <dbReference type="NCBI Taxonomy" id="1712"/>
    <lineage>
        <taxon>Bacteria</taxon>
        <taxon>Bacillati</taxon>
        <taxon>Actinomycetota</taxon>
        <taxon>Actinomycetes</taxon>
        <taxon>Micrococcales</taxon>
        <taxon>Cellulomonadaceae</taxon>
        <taxon>Cellulomonas</taxon>
    </lineage>
</organism>
<evidence type="ECO:0000256" key="1">
    <source>
        <dbReference type="SAM" id="MobiDB-lite"/>
    </source>
</evidence>
<dbReference type="Proteomes" id="UP000320461">
    <property type="component" value="Unassembled WGS sequence"/>
</dbReference>
<sequence>MAWFTRRPDEPEQSPRASAQRADDPSVLDDAAPVAPADELGRRLVARIVAESELPVVDPDAGPSLGAGLCVRAAIDTPDTVDILLTTRLGGWAALGDAALAGLRRLPAPAHQRVEHEVHVFESEDHFGASRLLLHDELLASVGLTDRPFGTLVALPTRSSLLVHVLHDATVVHALHLMSRVARAGQDMPGPLSPHVYYRAESGALQQITRYEGDQLQVHVDGAFASAMHDAKLTD</sequence>
<keyword evidence="3" id="KW-1185">Reference proteome</keyword>
<evidence type="ECO:0000313" key="3">
    <source>
        <dbReference type="Proteomes" id="UP000320461"/>
    </source>
</evidence>
<name>A0A4Y3KHY9_9CELL</name>
<feature type="region of interest" description="Disordered" evidence="1">
    <location>
        <begin position="1"/>
        <end position="33"/>
    </location>
</feature>
<dbReference type="OrthoDB" id="3812886at2"/>
<feature type="compositionally biased region" description="Basic and acidic residues" evidence="1">
    <location>
        <begin position="1"/>
        <end position="10"/>
    </location>
</feature>
<protein>
    <submittedName>
        <fullName evidence="2">Uncharacterized protein</fullName>
    </submittedName>
</protein>
<dbReference type="RefSeq" id="WP_048342552.1">
    <property type="nucleotide sequence ID" value="NZ_BJLQ01000006.1"/>
</dbReference>
<dbReference type="EMBL" id="BJLQ01000006">
    <property type="protein sequence ID" value="GEA83612.1"/>
    <property type="molecule type" value="Genomic_DNA"/>
</dbReference>
<dbReference type="AlphaFoldDB" id="A0A4Y3KHY9"/>
<accession>A0A4Y3KHY9</accession>
<comment type="caution">
    <text evidence="2">The sequence shown here is derived from an EMBL/GenBank/DDBJ whole genome shotgun (WGS) entry which is preliminary data.</text>
</comment>
<evidence type="ECO:0000313" key="2">
    <source>
        <dbReference type="EMBL" id="GEA83612.1"/>
    </source>
</evidence>
<gene>
    <name evidence="2" type="ORF">CGE01nite_08630</name>
</gene>
<proteinExistence type="predicted"/>
<reference evidence="2 3" key="1">
    <citation type="submission" date="2019-06" db="EMBL/GenBank/DDBJ databases">
        <title>Whole genome shotgun sequence of Cellulomonas gelida NBRC 3748.</title>
        <authorList>
            <person name="Hosoyama A."/>
            <person name="Uohara A."/>
            <person name="Ohji S."/>
            <person name="Ichikawa N."/>
        </authorList>
    </citation>
    <scope>NUCLEOTIDE SEQUENCE [LARGE SCALE GENOMIC DNA]</scope>
    <source>
        <strain evidence="2 3">NBRC 3748</strain>
    </source>
</reference>